<dbReference type="GO" id="GO:0031966">
    <property type="term" value="C:mitochondrial membrane"/>
    <property type="evidence" value="ECO:0007669"/>
    <property type="project" value="UniProtKB-SubCell"/>
</dbReference>
<keyword evidence="13 16" id="KW-0472">Membrane</keyword>
<proteinExistence type="inferred from homology"/>
<gene>
    <name evidence="17" type="primary">ND6</name>
</gene>
<evidence type="ECO:0000256" key="1">
    <source>
        <dbReference type="ARBA" id="ARBA00004225"/>
    </source>
</evidence>
<evidence type="ECO:0000256" key="11">
    <source>
        <dbReference type="ARBA" id="ARBA00023027"/>
    </source>
</evidence>
<accession>A0AAU7B9V7</accession>
<name>A0AAU7B9V7_9ORTH</name>
<evidence type="ECO:0000256" key="13">
    <source>
        <dbReference type="ARBA" id="ARBA00023136"/>
    </source>
</evidence>
<dbReference type="EMBL" id="OR551715">
    <property type="protein sequence ID" value="XBC31368.1"/>
    <property type="molecule type" value="Genomic_DNA"/>
</dbReference>
<dbReference type="AlphaFoldDB" id="A0AAU7B9V7"/>
<evidence type="ECO:0000256" key="4">
    <source>
        <dbReference type="ARBA" id="ARBA00021095"/>
    </source>
</evidence>
<evidence type="ECO:0000256" key="10">
    <source>
        <dbReference type="ARBA" id="ARBA00022989"/>
    </source>
</evidence>
<evidence type="ECO:0000256" key="12">
    <source>
        <dbReference type="ARBA" id="ARBA00023128"/>
    </source>
</evidence>
<reference evidence="17" key="1">
    <citation type="journal article" date="2024" name="Roy. Soc. Open Sci.">
        <title>Fossil-calibrated phylogenies of Southern cave weta show dispersal and extinction confound biogeographic signal.</title>
        <authorList>
            <person name="Dowle E.J."/>
            <person name="Trewick S.A."/>
            <person name="Morgan-Richards M."/>
        </authorList>
    </citation>
    <scope>NUCLEOTIDE SEQUENCE</scope>
    <source>
        <tissue evidence="17">Leg</tissue>
    </source>
</reference>
<sequence>MYFLITMMSSLMINFIFMISNHPMMMMFLIIMQTLMICFLTGFISQSFWFSYILFLVFLGGMLVLFIYITSLASNEMFSMQPKHLLFITLPMLTLMFFLIDPFLILPNSYNNDMTSFLTNSVNFYSEMNLSLNKLYNKSNNTITLLLVLYLFLTLIMVVKITNIFQGPLRQKN</sequence>
<comment type="catalytic activity">
    <reaction evidence="15">
        <text>a ubiquinone + NADH + 5 H(+)(in) = a ubiquinol + NAD(+) + 4 H(+)(out)</text>
        <dbReference type="Rhea" id="RHEA:29091"/>
        <dbReference type="Rhea" id="RHEA-COMP:9565"/>
        <dbReference type="Rhea" id="RHEA-COMP:9566"/>
        <dbReference type="ChEBI" id="CHEBI:15378"/>
        <dbReference type="ChEBI" id="CHEBI:16389"/>
        <dbReference type="ChEBI" id="CHEBI:17976"/>
        <dbReference type="ChEBI" id="CHEBI:57540"/>
        <dbReference type="ChEBI" id="CHEBI:57945"/>
        <dbReference type="EC" id="7.1.1.2"/>
    </reaction>
</comment>
<evidence type="ECO:0000256" key="15">
    <source>
        <dbReference type="ARBA" id="ARBA00049551"/>
    </source>
</evidence>
<dbReference type="PANTHER" id="PTHR11435:SF1">
    <property type="entry name" value="NADH-UBIQUINONE OXIDOREDUCTASE CHAIN 6"/>
    <property type="match status" value="1"/>
</dbReference>
<keyword evidence="11" id="KW-0520">NAD</keyword>
<evidence type="ECO:0000256" key="2">
    <source>
        <dbReference type="ARBA" id="ARBA00005698"/>
    </source>
</evidence>
<dbReference type="EC" id="7.1.1.2" evidence="3"/>
<evidence type="ECO:0000256" key="6">
    <source>
        <dbReference type="ARBA" id="ARBA00022660"/>
    </source>
</evidence>
<keyword evidence="5" id="KW-0813">Transport</keyword>
<dbReference type="InterPro" id="IPR050269">
    <property type="entry name" value="ComplexI_Subunit6"/>
</dbReference>
<evidence type="ECO:0000256" key="16">
    <source>
        <dbReference type="SAM" id="Phobius"/>
    </source>
</evidence>
<evidence type="ECO:0000256" key="3">
    <source>
        <dbReference type="ARBA" id="ARBA00012944"/>
    </source>
</evidence>
<keyword evidence="9" id="KW-0249">Electron transport</keyword>
<keyword evidence="10 16" id="KW-1133">Transmembrane helix</keyword>
<geneLocation type="mitochondrion" evidence="17"/>
<evidence type="ECO:0000256" key="14">
    <source>
        <dbReference type="ARBA" id="ARBA00031019"/>
    </source>
</evidence>
<reference evidence="17" key="2">
    <citation type="submission" date="2024-06" db="EMBL/GenBank/DDBJ databases">
        <authorList>
            <person name="Dowle E.J."/>
            <person name="Trewick S.A."/>
            <person name="Morgan-Richards M."/>
        </authorList>
    </citation>
    <scope>NUCLEOTIDE SEQUENCE</scope>
    <source>
        <tissue evidence="17">Leg</tissue>
    </source>
</reference>
<keyword evidence="8" id="KW-1278">Translocase</keyword>
<feature type="transmembrane region" description="Helical" evidence="16">
    <location>
        <begin position="143"/>
        <end position="165"/>
    </location>
</feature>
<keyword evidence="7 16" id="KW-0812">Transmembrane</keyword>
<evidence type="ECO:0000256" key="5">
    <source>
        <dbReference type="ARBA" id="ARBA00022448"/>
    </source>
</evidence>
<evidence type="ECO:0000256" key="8">
    <source>
        <dbReference type="ARBA" id="ARBA00022967"/>
    </source>
</evidence>
<dbReference type="GO" id="GO:0008137">
    <property type="term" value="F:NADH dehydrogenase (ubiquinone) activity"/>
    <property type="evidence" value="ECO:0007669"/>
    <property type="project" value="UniProtKB-EC"/>
</dbReference>
<comment type="similarity">
    <text evidence="2">Belongs to the complex I subunit 6 family.</text>
</comment>
<evidence type="ECO:0000313" key="17">
    <source>
        <dbReference type="EMBL" id="XBC31368.1"/>
    </source>
</evidence>
<dbReference type="PANTHER" id="PTHR11435">
    <property type="entry name" value="NADH UBIQUINONE OXIDOREDUCTASE SUBUNIT ND6"/>
    <property type="match status" value="1"/>
</dbReference>
<evidence type="ECO:0000256" key="7">
    <source>
        <dbReference type="ARBA" id="ARBA00022692"/>
    </source>
</evidence>
<organism evidence="17">
    <name type="scientific">Micropathus cavernicola</name>
    <dbReference type="NCBI Taxonomy" id="3073456"/>
    <lineage>
        <taxon>Eukaryota</taxon>
        <taxon>Metazoa</taxon>
        <taxon>Ecdysozoa</taxon>
        <taxon>Arthropoda</taxon>
        <taxon>Hexapoda</taxon>
        <taxon>Insecta</taxon>
        <taxon>Pterygota</taxon>
        <taxon>Neoptera</taxon>
        <taxon>Polyneoptera</taxon>
        <taxon>Orthoptera</taxon>
        <taxon>Ensifera</taxon>
        <taxon>Tettigoniidea</taxon>
        <taxon>Rhaphidophoroidea</taxon>
        <taxon>Rhaphidophoridae</taxon>
        <taxon>Macropathinae</taxon>
        <taxon>Micropathus</taxon>
    </lineage>
</organism>
<evidence type="ECO:0000256" key="9">
    <source>
        <dbReference type="ARBA" id="ARBA00022982"/>
    </source>
</evidence>
<feature type="transmembrane region" description="Helical" evidence="16">
    <location>
        <begin position="52"/>
        <end position="73"/>
    </location>
</feature>
<keyword evidence="12 17" id="KW-0496">Mitochondrion</keyword>
<feature type="transmembrane region" description="Helical" evidence="16">
    <location>
        <begin position="85"/>
        <end position="106"/>
    </location>
</feature>
<comment type="subcellular location">
    <subcellularLocation>
        <location evidence="1">Mitochondrion membrane</location>
        <topology evidence="1">Multi-pass membrane protein</topology>
    </subcellularLocation>
</comment>
<protein>
    <recommendedName>
        <fullName evidence="4">NADH-ubiquinone oxidoreductase chain 6</fullName>
        <ecNumber evidence="3">7.1.1.2</ecNumber>
    </recommendedName>
    <alternativeName>
        <fullName evidence="14">NADH dehydrogenase subunit 6</fullName>
    </alternativeName>
</protein>
<keyword evidence="6" id="KW-0679">Respiratory chain</keyword>